<dbReference type="InterPro" id="IPR029016">
    <property type="entry name" value="GAF-like_dom_sf"/>
</dbReference>
<dbReference type="EMBL" id="UGUU01000001">
    <property type="protein sequence ID" value="SUD39825.1"/>
    <property type="molecule type" value="Genomic_DNA"/>
</dbReference>
<evidence type="ECO:0000313" key="7">
    <source>
        <dbReference type="Proteomes" id="UP000254260"/>
    </source>
</evidence>
<dbReference type="SMART" id="SM00346">
    <property type="entry name" value="HTH_ICLR"/>
    <property type="match status" value="1"/>
</dbReference>
<feature type="domain" description="HTH iclR-type" evidence="4">
    <location>
        <begin position="30"/>
        <end position="92"/>
    </location>
</feature>
<evidence type="ECO:0000313" key="6">
    <source>
        <dbReference type="EMBL" id="SUD39825.1"/>
    </source>
</evidence>
<dbReference type="OrthoDB" id="9807558at2"/>
<dbReference type="PROSITE" id="PS51077">
    <property type="entry name" value="HTH_ICLR"/>
    <property type="match status" value="1"/>
</dbReference>
<dbReference type="AlphaFoldDB" id="A0A379IU99"/>
<proteinExistence type="predicted"/>
<reference evidence="6 7" key="1">
    <citation type="submission" date="2018-06" db="EMBL/GenBank/DDBJ databases">
        <authorList>
            <consortium name="Pathogen Informatics"/>
            <person name="Doyle S."/>
        </authorList>
    </citation>
    <scope>NUCLEOTIDE SEQUENCE [LARGE SCALE GENOMIC DNA]</scope>
    <source>
        <strain evidence="6 7">NCTC10899</strain>
    </source>
</reference>
<dbReference type="Pfam" id="PF01614">
    <property type="entry name" value="IclR_C"/>
    <property type="match status" value="1"/>
</dbReference>
<dbReference type="Gene3D" id="1.10.10.10">
    <property type="entry name" value="Winged helix-like DNA-binding domain superfamily/Winged helix DNA-binding domain"/>
    <property type="match status" value="1"/>
</dbReference>
<evidence type="ECO:0000259" key="4">
    <source>
        <dbReference type="PROSITE" id="PS51077"/>
    </source>
</evidence>
<protein>
    <submittedName>
        <fullName evidence="6">IclR family transcriptional regulator</fullName>
    </submittedName>
</protein>
<dbReference type="RefSeq" id="WP_115292581.1">
    <property type="nucleotide sequence ID" value="NZ_JBJEWQ010000005.1"/>
</dbReference>
<dbReference type="Pfam" id="PF09339">
    <property type="entry name" value="HTH_IclR"/>
    <property type="match status" value="1"/>
</dbReference>
<evidence type="ECO:0000256" key="2">
    <source>
        <dbReference type="ARBA" id="ARBA00023125"/>
    </source>
</evidence>
<dbReference type="GO" id="GO:0003677">
    <property type="term" value="F:DNA binding"/>
    <property type="evidence" value="ECO:0007669"/>
    <property type="project" value="UniProtKB-KW"/>
</dbReference>
<evidence type="ECO:0000256" key="3">
    <source>
        <dbReference type="ARBA" id="ARBA00023163"/>
    </source>
</evidence>
<dbReference type="InterPro" id="IPR014757">
    <property type="entry name" value="Tscrpt_reg_IclR_C"/>
</dbReference>
<dbReference type="PANTHER" id="PTHR30136:SF33">
    <property type="entry name" value="TRANSCRIPTIONAL REGULATORY PROTEIN"/>
    <property type="match status" value="1"/>
</dbReference>
<sequence>MIDPRLQELRLEGKEAMPSAIPGQGKSTPNRSLERGLDLLRAFRPGCEYLTNGDLSERTGLSKSTVSRLTQTLVRSGFLDYDPISGAYRLAPSLLSLAHTLYHTSSLIRVAEPLMREVGRQLQVNVGLAAADGDEMVYLESIRLSTRKSPRSVGTGQRLPIELTALGRAYLSAEDEVRRNRLLQHFQTRRCASRWAELSREIEDAIRSVEHHGYCAASWQPQVVSIAAPLDLPSYRAHALNISLSTRESIDEVIARYSGPLIELATTLRSQLSERIDS</sequence>
<keyword evidence="2" id="KW-0238">DNA-binding</keyword>
<dbReference type="InterPro" id="IPR036390">
    <property type="entry name" value="WH_DNA-bd_sf"/>
</dbReference>
<dbReference type="PROSITE" id="PS51078">
    <property type="entry name" value="ICLR_ED"/>
    <property type="match status" value="1"/>
</dbReference>
<keyword evidence="1" id="KW-0805">Transcription regulation</keyword>
<evidence type="ECO:0000256" key="1">
    <source>
        <dbReference type="ARBA" id="ARBA00023015"/>
    </source>
</evidence>
<dbReference type="InterPro" id="IPR050707">
    <property type="entry name" value="HTH_MetabolicPath_Reg"/>
</dbReference>
<name>A0A379IU99_ECTME</name>
<dbReference type="Proteomes" id="UP000254260">
    <property type="component" value="Unassembled WGS sequence"/>
</dbReference>
<feature type="domain" description="IclR-ED" evidence="5">
    <location>
        <begin position="93"/>
        <end position="274"/>
    </location>
</feature>
<dbReference type="GO" id="GO:0003700">
    <property type="term" value="F:DNA-binding transcription factor activity"/>
    <property type="evidence" value="ECO:0007669"/>
    <property type="project" value="TreeGrafter"/>
</dbReference>
<accession>A0A379IU99</accession>
<dbReference type="PANTHER" id="PTHR30136">
    <property type="entry name" value="HELIX-TURN-HELIX TRANSCRIPTIONAL REGULATOR, ICLR FAMILY"/>
    <property type="match status" value="1"/>
</dbReference>
<dbReference type="Gene3D" id="3.30.450.40">
    <property type="match status" value="1"/>
</dbReference>
<dbReference type="InterPro" id="IPR005471">
    <property type="entry name" value="Tscrpt_reg_IclR_N"/>
</dbReference>
<keyword evidence="3" id="KW-0804">Transcription</keyword>
<evidence type="ECO:0000259" key="5">
    <source>
        <dbReference type="PROSITE" id="PS51078"/>
    </source>
</evidence>
<gene>
    <name evidence="6" type="primary">kdgR</name>
    <name evidence="6" type="ORF">NCTC10899_02654</name>
</gene>
<dbReference type="GO" id="GO:0045892">
    <property type="term" value="P:negative regulation of DNA-templated transcription"/>
    <property type="evidence" value="ECO:0007669"/>
    <property type="project" value="TreeGrafter"/>
</dbReference>
<dbReference type="SUPFAM" id="SSF46785">
    <property type="entry name" value="Winged helix' DNA-binding domain"/>
    <property type="match status" value="1"/>
</dbReference>
<dbReference type="InterPro" id="IPR036388">
    <property type="entry name" value="WH-like_DNA-bd_sf"/>
</dbReference>
<dbReference type="SUPFAM" id="SSF55781">
    <property type="entry name" value="GAF domain-like"/>
    <property type="match status" value="1"/>
</dbReference>
<organism evidence="6 7">
    <name type="scientific">Ectopseudomonas mendocina</name>
    <name type="common">Pseudomonas mendocina</name>
    <dbReference type="NCBI Taxonomy" id="300"/>
    <lineage>
        <taxon>Bacteria</taxon>
        <taxon>Pseudomonadati</taxon>
        <taxon>Pseudomonadota</taxon>
        <taxon>Gammaproteobacteria</taxon>
        <taxon>Pseudomonadales</taxon>
        <taxon>Pseudomonadaceae</taxon>
        <taxon>Ectopseudomonas</taxon>
    </lineage>
</organism>